<feature type="binding site" evidence="2">
    <location>
        <position position="60"/>
    </location>
    <ligand>
        <name>substrate</name>
    </ligand>
</feature>
<dbReference type="Proteomes" id="UP000216797">
    <property type="component" value="Unassembled WGS sequence"/>
</dbReference>
<dbReference type="PANTHER" id="PTHR48100:SF9">
    <property type="entry name" value="PHOSPHOGLYCERATE MUTASE 2 PARALOG"/>
    <property type="match status" value="1"/>
</dbReference>
<reference evidence="4 6" key="2">
    <citation type="submission" date="2015-08" db="EMBL/GenBank/DDBJ databases">
        <title>Enterococcus genome sequence.</title>
        <authorList>
            <person name="Acedo J.Z."/>
            <person name="Vederas J.C."/>
        </authorList>
    </citation>
    <scope>NUCLEOTIDE SEQUENCE [LARGE SCALE GENOMIC DNA]</scope>
    <source>
        <strain evidence="4 6">49</strain>
    </source>
</reference>
<dbReference type="InterPro" id="IPR050275">
    <property type="entry name" value="PGM_Phosphatase"/>
</dbReference>
<feature type="binding site" evidence="2">
    <location>
        <begin position="10"/>
        <end position="17"/>
    </location>
    <ligand>
        <name>substrate</name>
    </ligand>
</feature>
<name>A0A1L8R6D6_9ENTE</name>
<dbReference type="GO" id="GO:0005737">
    <property type="term" value="C:cytoplasm"/>
    <property type="evidence" value="ECO:0007669"/>
    <property type="project" value="TreeGrafter"/>
</dbReference>
<dbReference type="RefSeq" id="WP_071864689.1">
    <property type="nucleotide sequence ID" value="NZ_JBHLVQ010000012.1"/>
</dbReference>
<reference evidence="3 5" key="1">
    <citation type="submission" date="2014-12" db="EMBL/GenBank/DDBJ databases">
        <title>Draft genome sequences of 29 type strains of Enterococci.</title>
        <authorList>
            <person name="Zhong Z."/>
            <person name="Sun Z."/>
            <person name="Liu W."/>
            <person name="Zhang W."/>
            <person name="Zhang H."/>
        </authorList>
    </citation>
    <scope>NUCLEOTIDE SEQUENCE [LARGE SCALE GENOMIC DNA]</scope>
    <source>
        <strain evidence="3 5">DSM 21207</strain>
    </source>
</reference>
<dbReference type="EMBL" id="LHUG01000006">
    <property type="protein sequence ID" value="PAB00428.1"/>
    <property type="molecule type" value="Genomic_DNA"/>
</dbReference>
<dbReference type="SUPFAM" id="SSF53254">
    <property type="entry name" value="Phosphoglycerate mutase-like"/>
    <property type="match status" value="1"/>
</dbReference>
<proteinExistence type="predicted"/>
<dbReference type="PANTHER" id="PTHR48100">
    <property type="entry name" value="BROAD-SPECIFICITY PHOSPHATASE YOR283W-RELATED"/>
    <property type="match status" value="1"/>
</dbReference>
<dbReference type="Pfam" id="PF00300">
    <property type="entry name" value="His_Phos_1"/>
    <property type="match status" value="1"/>
</dbReference>
<dbReference type="OrthoDB" id="4131070at2"/>
<dbReference type="CDD" id="cd07067">
    <property type="entry name" value="HP_PGM_like"/>
    <property type="match status" value="1"/>
</dbReference>
<gene>
    <name evidence="4" type="ORF">AKL21_08015</name>
    <name evidence="3" type="ORF">RU96_GL002353</name>
</gene>
<dbReference type="EMBL" id="JXKG01000008">
    <property type="protein sequence ID" value="OJG15302.1"/>
    <property type="molecule type" value="Genomic_DNA"/>
</dbReference>
<dbReference type="InterPro" id="IPR013078">
    <property type="entry name" value="His_Pase_superF_clade-1"/>
</dbReference>
<dbReference type="AlphaFoldDB" id="A0A1L8R6D6"/>
<feature type="active site" description="Tele-phosphohistidine intermediate" evidence="1">
    <location>
        <position position="11"/>
    </location>
</feature>
<evidence type="ECO:0000313" key="6">
    <source>
        <dbReference type="Proteomes" id="UP000216797"/>
    </source>
</evidence>
<organism evidence="3 5">
    <name type="scientific">Enterococcus canintestini</name>
    <dbReference type="NCBI Taxonomy" id="317010"/>
    <lineage>
        <taxon>Bacteria</taxon>
        <taxon>Bacillati</taxon>
        <taxon>Bacillota</taxon>
        <taxon>Bacilli</taxon>
        <taxon>Lactobacillales</taxon>
        <taxon>Enterococcaceae</taxon>
        <taxon>Enterococcus</taxon>
    </lineage>
</organism>
<accession>A0A1L8R6D6</accession>
<evidence type="ECO:0000313" key="3">
    <source>
        <dbReference type="EMBL" id="OJG15302.1"/>
    </source>
</evidence>
<evidence type="ECO:0000256" key="1">
    <source>
        <dbReference type="PIRSR" id="PIRSR613078-1"/>
    </source>
</evidence>
<dbReference type="InterPro" id="IPR029033">
    <property type="entry name" value="His_PPase_superfam"/>
</dbReference>
<protein>
    <submittedName>
        <fullName evidence="3">Phosphoglycerate mutase</fullName>
    </submittedName>
</protein>
<comment type="caution">
    <text evidence="3">The sequence shown here is derived from an EMBL/GenBank/DDBJ whole genome shotgun (WGS) entry which is preliminary data.</text>
</comment>
<evidence type="ECO:0000256" key="2">
    <source>
        <dbReference type="PIRSR" id="PIRSR613078-2"/>
    </source>
</evidence>
<keyword evidence="6" id="KW-1185">Reference proteome</keyword>
<dbReference type="GO" id="GO:0016791">
    <property type="term" value="F:phosphatase activity"/>
    <property type="evidence" value="ECO:0007669"/>
    <property type="project" value="TreeGrafter"/>
</dbReference>
<sequence length="235" mass="26423">MEKVELYVIRHGKTMFNALQRAQGWCDTPLTEKGAEMIHYLGLGLKDIDFVEAVSSDSGRAIETMRIILGEHHAGNNISYSIDNRIREWCWGSLEGGYDSEMWGVLPRVLNFKDSEEMWETNISFEKIAEAVKDADTANWAEDFETIKNRVFSGFEDIAHRVQKKGGGKAVIVSHGFTIAFLLNLIDAKQPVRVDLQNGSVTRLTYDENGNFTIEEVGSTAFIEEGQKISKNLLA</sequence>
<dbReference type="STRING" id="317010.RU96_GL002353"/>
<evidence type="ECO:0000313" key="5">
    <source>
        <dbReference type="Proteomes" id="UP000182835"/>
    </source>
</evidence>
<feature type="active site" description="Proton donor/acceptor" evidence="1">
    <location>
        <position position="88"/>
    </location>
</feature>
<evidence type="ECO:0000313" key="4">
    <source>
        <dbReference type="EMBL" id="PAB00428.1"/>
    </source>
</evidence>
<dbReference type="Proteomes" id="UP000182835">
    <property type="component" value="Unassembled WGS sequence"/>
</dbReference>
<dbReference type="SMART" id="SM00855">
    <property type="entry name" value="PGAM"/>
    <property type="match status" value="1"/>
</dbReference>
<dbReference type="Gene3D" id="3.40.50.1240">
    <property type="entry name" value="Phosphoglycerate mutase-like"/>
    <property type="match status" value="1"/>
</dbReference>